<proteinExistence type="predicted"/>
<gene>
    <name evidence="3" type="ORF">S12H4_33222</name>
</gene>
<sequence length="137" mass="15645">LTYRLNDWGGVKIDTESGFGGELLLNYADYTSEDIRDTYLSFQPSVLYRFKGSSDTLLYVGIGYLSYTNTYENWTSAFYRESGPRVFVGIRSPLNDNIALDLRVTACSNKWTDAWGSWEEQGTYTAIYVDMGVSIYR</sequence>
<feature type="domain" description="Outer membrane protein beta-barrel" evidence="2">
    <location>
        <begin position="3"/>
        <end position="106"/>
    </location>
</feature>
<protein>
    <recommendedName>
        <fullName evidence="2">Outer membrane protein beta-barrel domain-containing protein</fullName>
    </recommendedName>
</protein>
<dbReference type="InterPro" id="IPR027385">
    <property type="entry name" value="Beta-barrel_OMP"/>
</dbReference>
<dbReference type="EMBL" id="BARW01019563">
    <property type="protein sequence ID" value="GAI96746.1"/>
    <property type="molecule type" value="Genomic_DNA"/>
</dbReference>
<dbReference type="SUPFAM" id="SSF56925">
    <property type="entry name" value="OMPA-like"/>
    <property type="match status" value="1"/>
</dbReference>
<reference evidence="3" key="1">
    <citation type="journal article" date="2014" name="Front. Microbiol.">
        <title>High frequency of phylogenetically diverse reductive dehalogenase-homologous genes in deep subseafloor sedimentary metagenomes.</title>
        <authorList>
            <person name="Kawai M."/>
            <person name="Futagami T."/>
            <person name="Toyoda A."/>
            <person name="Takaki Y."/>
            <person name="Nishi S."/>
            <person name="Hori S."/>
            <person name="Arai W."/>
            <person name="Tsubouchi T."/>
            <person name="Morono Y."/>
            <person name="Uchiyama I."/>
            <person name="Ito T."/>
            <person name="Fujiyama A."/>
            <person name="Inagaki F."/>
            <person name="Takami H."/>
        </authorList>
    </citation>
    <scope>NUCLEOTIDE SEQUENCE</scope>
    <source>
        <strain evidence="3">Expedition CK06-06</strain>
    </source>
</reference>
<dbReference type="InterPro" id="IPR011250">
    <property type="entry name" value="OMP/PagP_B-barrel"/>
</dbReference>
<feature type="non-terminal residue" evidence="3">
    <location>
        <position position="1"/>
    </location>
</feature>
<comment type="caution">
    <text evidence="3">The sequence shown here is derived from an EMBL/GenBank/DDBJ whole genome shotgun (WGS) entry which is preliminary data.</text>
</comment>
<dbReference type="Pfam" id="PF13505">
    <property type="entry name" value="OMP_b-brl"/>
    <property type="match status" value="1"/>
</dbReference>
<name>X1TZE7_9ZZZZ</name>
<accession>X1TZE7</accession>
<evidence type="ECO:0000313" key="3">
    <source>
        <dbReference type="EMBL" id="GAI96746.1"/>
    </source>
</evidence>
<dbReference type="AlphaFoldDB" id="X1TZE7"/>
<evidence type="ECO:0000256" key="1">
    <source>
        <dbReference type="ARBA" id="ARBA00022729"/>
    </source>
</evidence>
<evidence type="ECO:0000259" key="2">
    <source>
        <dbReference type="Pfam" id="PF13505"/>
    </source>
</evidence>
<organism evidence="3">
    <name type="scientific">marine sediment metagenome</name>
    <dbReference type="NCBI Taxonomy" id="412755"/>
    <lineage>
        <taxon>unclassified sequences</taxon>
        <taxon>metagenomes</taxon>
        <taxon>ecological metagenomes</taxon>
    </lineage>
</organism>
<keyword evidence="1" id="KW-0732">Signal</keyword>